<accession>A0A9K3GNN0</accession>
<dbReference type="Proteomes" id="UP000265618">
    <property type="component" value="Unassembled WGS sequence"/>
</dbReference>
<dbReference type="InterPro" id="IPR011043">
    <property type="entry name" value="Gal_Oxase/kelch_b-propeller"/>
</dbReference>
<dbReference type="SUPFAM" id="SSF50965">
    <property type="entry name" value="Galactose oxidase, central domain"/>
    <property type="match status" value="1"/>
</dbReference>
<gene>
    <name evidence="1" type="ORF">KIPB_011303</name>
</gene>
<reference evidence="1 2" key="1">
    <citation type="journal article" date="2018" name="PLoS ONE">
        <title>The draft genome of Kipferlia bialata reveals reductive genome evolution in fornicate parasites.</title>
        <authorList>
            <person name="Tanifuji G."/>
            <person name="Takabayashi S."/>
            <person name="Kume K."/>
            <person name="Takagi M."/>
            <person name="Nakayama T."/>
            <person name="Kamikawa R."/>
            <person name="Inagaki Y."/>
            <person name="Hashimoto T."/>
        </authorList>
    </citation>
    <scope>NUCLEOTIDE SEQUENCE [LARGE SCALE GENOMIC DNA]</scope>
    <source>
        <strain evidence="1">NY0173</strain>
    </source>
</reference>
<dbReference type="AlphaFoldDB" id="A0A9K3GNN0"/>
<proteinExistence type="predicted"/>
<protein>
    <submittedName>
        <fullName evidence="1">Uncharacterized protein</fullName>
    </submittedName>
</protein>
<evidence type="ECO:0000313" key="1">
    <source>
        <dbReference type="EMBL" id="GIQ88946.1"/>
    </source>
</evidence>
<sequence>MPLTSMFVDTVQVLDWETSKWDTLPDDITPLSLFRRRACVSHEGAVYIRGSRDLWRKYTPDSGLVPVDITRPRSLLPRRMVSVGRYLLTWPDQDYAYRVSGEAEGLSLYDLVSDEFVPCKSLPVKGSEVLACMVTPTQLLVANTEGGDMFLLDLAPDTLRVEVDV</sequence>
<dbReference type="InterPro" id="IPR015915">
    <property type="entry name" value="Kelch-typ_b-propeller"/>
</dbReference>
<dbReference type="EMBL" id="BDIP01004545">
    <property type="protein sequence ID" value="GIQ88946.1"/>
    <property type="molecule type" value="Genomic_DNA"/>
</dbReference>
<dbReference type="Gene3D" id="2.120.10.80">
    <property type="entry name" value="Kelch-type beta propeller"/>
    <property type="match status" value="1"/>
</dbReference>
<evidence type="ECO:0000313" key="2">
    <source>
        <dbReference type="Proteomes" id="UP000265618"/>
    </source>
</evidence>
<name>A0A9K3GNN0_9EUKA</name>
<keyword evidence="2" id="KW-1185">Reference proteome</keyword>
<organism evidence="1 2">
    <name type="scientific">Kipferlia bialata</name>
    <dbReference type="NCBI Taxonomy" id="797122"/>
    <lineage>
        <taxon>Eukaryota</taxon>
        <taxon>Metamonada</taxon>
        <taxon>Carpediemonas-like organisms</taxon>
        <taxon>Kipferlia</taxon>
    </lineage>
</organism>
<comment type="caution">
    <text evidence="1">The sequence shown here is derived from an EMBL/GenBank/DDBJ whole genome shotgun (WGS) entry which is preliminary data.</text>
</comment>